<dbReference type="InterPro" id="IPR036415">
    <property type="entry name" value="Lamin_tail_dom_sf"/>
</dbReference>
<name>Q977Q8_9ARCH</name>
<dbReference type="SUPFAM" id="SSF74853">
    <property type="entry name" value="Lamin A/C globular tail domain"/>
    <property type="match status" value="1"/>
</dbReference>
<evidence type="ECO:0000259" key="2">
    <source>
        <dbReference type="PROSITE" id="PS51841"/>
    </source>
</evidence>
<accession>Q977Q8</accession>
<feature type="domain" description="LTD" evidence="2">
    <location>
        <begin position="19"/>
        <end position="122"/>
    </location>
</feature>
<feature type="compositionally biased region" description="Gly residues" evidence="1">
    <location>
        <begin position="775"/>
        <end position="786"/>
    </location>
</feature>
<protein>
    <submittedName>
        <fullName evidence="3">Very large, secreted (Periplasmic) protein</fullName>
    </submittedName>
</protein>
<dbReference type="PROSITE" id="PS51841">
    <property type="entry name" value="LTD"/>
    <property type="match status" value="1"/>
</dbReference>
<evidence type="ECO:0000256" key="1">
    <source>
        <dbReference type="SAM" id="MobiDB-lite"/>
    </source>
</evidence>
<dbReference type="EMBL" id="U40238">
    <property type="protein sequence ID" value="AAK66812.1"/>
    <property type="molecule type" value="Genomic_DNA"/>
</dbReference>
<feature type="compositionally biased region" description="Polar residues" evidence="1">
    <location>
        <begin position="801"/>
        <end position="814"/>
    </location>
</feature>
<evidence type="ECO:0000313" key="3">
    <source>
        <dbReference type="EMBL" id="AAK66812.1"/>
    </source>
</evidence>
<feature type="region of interest" description="Disordered" evidence="1">
    <location>
        <begin position="773"/>
        <end position="814"/>
    </location>
</feature>
<organism evidence="3">
    <name type="scientific">uncultured crenarchaeote 4B7</name>
    <dbReference type="NCBI Taxonomy" id="44557"/>
    <lineage>
        <taxon>Archaea</taxon>
        <taxon>Nitrososphaerota</taxon>
        <taxon>Nitrososphaeria</taxon>
        <taxon>Nitrosopumilales</taxon>
        <taxon>environmental samples</taxon>
    </lineage>
</organism>
<dbReference type="Gene3D" id="2.60.40.1260">
    <property type="entry name" value="Lamin Tail domain"/>
    <property type="match status" value="1"/>
</dbReference>
<dbReference type="AlphaFoldDB" id="Q977Q8"/>
<sequence length="963" mass="106579">MHMKNPCLFGLMAILLLGGTITPALSQSSPDSVVINEVEINPTNGAEYIELYNPTSQSIDVGGWSITPSTTWKKYEIPSNTIIESESFLAFTHSAYWFKDFGDTISLTNNFGELIDTTPLLADAGDDSNTWQRSVDGLDTDSASDWELKRMTPKSSNGKLIEIEETTFSFIAQIDKSEYIFGDTITISGSISESLFLDNYYANPEIIKIKIDGPDYYNNLALFPDRNLNFSTEVNIKELFGFNLGDYDVSISYGDNSVKTKFIIAEELVSSSTETESQFLEIFTDKESYIPGETVILFANTDSSIEYAGLEYVVLDPTDNQFSSGTIFPNSQFSIVHKSGGGQLYPFSTQLLMHGVNPVYGTYEIQGTFKAQDPIYSSAGVEITTSATFELVEDVRDESVFSLSIDKEIYSVGDTIFVTGRSNQIWTENIALEVQQTGVLTRAADAHKDQYIRPDPFTLKKSVDLNGDGTFEFKFDLIESFDSEEDLSRYFGDYRLTVSEYFGNAYVNFKVVENSESFVDIRTPLGLQMSKSDYVLGTAFTVYGKVLDYEHKEIDNYNNSVTFTISDSTGKPLMSEDRRTTSSFEYQATAPNEKLTFRAIPDVIGNFQISAVLNPIQFDTGKYTISAYHPLSKVSESVGFEIITAQSELLPSTEMEEPLIFELCSSTRVQISEILKDMKKIGKGEIPPSMESVNCGGTADFATGEKLVIKGKVALKDPRYLADSETNSNQMQSGHSYTTNYAQAELNYIQLSIPYPQTLIVSTSFQTIPDAGENYTGGGGSGGAGVATGDAHDDDHASTGIGDSSSIESNQNTGYDGQAVLREVTKNLTDMNMKVYPDSEGNFFGVFDLRAGIFVDGIYKLKADYYGHKYEQSFLVIDNSLKGGLQPELILNFDRNEYVTGETVLISGKIQNVYYYDSVSLKIETPDISKINCLVGQQCGFGNTEKKIRVSEGTEGCNIFYEL</sequence>
<dbReference type="Pfam" id="PF00932">
    <property type="entry name" value="LTD"/>
    <property type="match status" value="1"/>
</dbReference>
<proteinExistence type="predicted"/>
<reference evidence="3" key="1">
    <citation type="journal article" date="2002" name="Appl. Environ. Microbiol.">
        <title>Comparative genomic analysis of archaeal genotypic variants in a single population and in two different oceanic provinces.</title>
        <authorList>
            <person name="Beja O."/>
            <person name="Koonin E.V."/>
            <person name="Aravind L."/>
            <person name="Taylor L.T."/>
            <person name="Seitz H."/>
            <person name="Stein J.L."/>
            <person name="Bensen D.C."/>
            <person name="Feldman R.A."/>
            <person name="Swanson R.V."/>
            <person name="DeLong E.F."/>
        </authorList>
    </citation>
    <scope>NUCLEOTIDE SEQUENCE</scope>
</reference>
<dbReference type="InterPro" id="IPR001322">
    <property type="entry name" value="Lamin_tail_dom"/>
</dbReference>